<proteinExistence type="predicted"/>
<comment type="caution">
    <text evidence="3">The sequence shown here is derived from an EMBL/GenBank/DDBJ whole genome shotgun (WGS) entry which is preliminary data.</text>
</comment>
<dbReference type="InterPro" id="IPR050659">
    <property type="entry name" value="Peptidase_M24B"/>
</dbReference>
<dbReference type="Pfam" id="PF01321">
    <property type="entry name" value="Creatinase_N"/>
    <property type="match status" value="1"/>
</dbReference>
<dbReference type="PANTHER" id="PTHR46112:SF3">
    <property type="entry name" value="AMINOPEPTIDASE YPDF"/>
    <property type="match status" value="1"/>
</dbReference>
<dbReference type="PANTHER" id="PTHR46112">
    <property type="entry name" value="AMINOPEPTIDASE"/>
    <property type="match status" value="1"/>
</dbReference>
<dbReference type="InterPro" id="IPR000994">
    <property type="entry name" value="Pept_M24"/>
</dbReference>
<dbReference type="RefSeq" id="WP_221919261.1">
    <property type="nucleotide sequence ID" value="NZ_CP173660.1"/>
</dbReference>
<dbReference type="SUPFAM" id="SSF53092">
    <property type="entry name" value="Creatinase/prolidase N-terminal domain"/>
    <property type="match status" value="1"/>
</dbReference>
<dbReference type="InterPro" id="IPR000587">
    <property type="entry name" value="Creatinase_N"/>
</dbReference>
<keyword evidence="3" id="KW-0645">Protease</keyword>
<evidence type="ECO:0000259" key="2">
    <source>
        <dbReference type="Pfam" id="PF01321"/>
    </source>
</evidence>
<dbReference type="EMBL" id="VIRV01000001">
    <property type="protein sequence ID" value="MBY0757902.1"/>
    <property type="molecule type" value="Genomic_DNA"/>
</dbReference>
<feature type="domain" description="Creatinase N-terminal" evidence="2">
    <location>
        <begin position="4"/>
        <end position="130"/>
    </location>
</feature>
<keyword evidence="3" id="KW-0378">Hydrolase</keyword>
<name>A0ABS7L4L6_9FIRM</name>
<gene>
    <name evidence="3" type="ORF">FLB61_02090</name>
</gene>
<dbReference type="Proteomes" id="UP000779049">
    <property type="component" value="Unassembled WGS sequence"/>
</dbReference>
<reference evidence="3 4" key="1">
    <citation type="journal article" date="2020" name="New Microbes New Infect">
        <title>Sellimonas caecigallum sp. nov., description and genome sequence of a new member of the Sellimonas genus isolated from the cecum of feral chicken.</title>
        <authorList>
            <person name="Wongkuna S."/>
            <person name="Ghimire S."/>
            <person name="Antony L."/>
            <person name="Chankhamhaengdecha S."/>
            <person name="Janvilisri T."/>
            <person name="Scaria J."/>
        </authorList>
    </citation>
    <scope>NUCLEOTIDE SEQUENCE [LARGE SCALE GENOMIC DNA]</scope>
    <source>
        <strain evidence="3 4">SW451</strain>
    </source>
</reference>
<organism evidence="3 4">
    <name type="scientific">Sellimonas caecigallum</name>
    <dbReference type="NCBI Taxonomy" id="2592333"/>
    <lineage>
        <taxon>Bacteria</taxon>
        <taxon>Bacillati</taxon>
        <taxon>Bacillota</taxon>
        <taxon>Clostridia</taxon>
        <taxon>Lachnospirales</taxon>
        <taxon>Lachnospiraceae</taxon>
        <taxon>Sellimonas</taxon>
    </lineage>
</organism>
<dbReference type="GO" id="GO:0004177">
    <property type="term" value="F:aminopeptidase activity"/>
    <property type="evidence" value="ECO:0007669"/>
    <property type="project" value="UniProtKB-KW"/>
</dbReference>
<evidence type="ECO:0000313" key="4">
    <source>
        <dbReference type="Proteomes" id="UP000779049"/>
    </source>
</evidence>
<keyword evidence="3" id="KW-0031">Aminopeptidase</keyword>
<dbReference type="InterPro" id="IPR029149">
    <property type="entry name" value="Creatin/AminoP/Spt16_N"/>
</dbReference>
<accession>A0ABS7L4L6</accession>
<dbReference type="InterPro" id="IPR001714">
    <property type="entry name" value="Pept_M24_MAP"/>
</dbReference>
<dbReference type="Gene3D" id="3.90.230.10">
    <property type="entry name" value="Creatinase/methionine aminopeptidase superfamily"/>
    <property type="match status" value="1"/>
</dbReference>
<dbReference type="SUPFAM" id="SSF55920">
    <property type="entry name" value="Creatinase/aminopeptidase"/>
    <property type="match status" value="1"/>
</dbReference>
<protein>
    <submittedName>
        <fullName evidence="3">Aminopeptidase P family protein</fullName>
    </submittedName>
</protein>
<evidence type="ECO:0000313" key="3">
    <source>
        <dbReference type="EMBL" id="MBY0757902.1"/>
    </source>
</evidence>
<evidence type="ECO:0000259" key="1">
    <source>
        <dbReference type="Pfam" id="PF00557"/>
    </source>
</evidence>
<dbReference type="PRINTS" id="PR00599">
    <property type="entry name" value="MAPEPTIDASE"/>
</dbReference>
<dbReference type="InterPro" id="IPR036005">
    <property type="entry name" value="Creatinase/aminopeptidase-like"/>
</dbReference>
<dbReference type="Pfam" id="PF00557">
    <property type="entry name" value="Peptidase_M24"/>
    <property type="match status" value="1"/>
</dbReference>
<sequence>MNTLQKIRNYMEEHELDSFFVAKPANVRYISSYTGEDSYLYITKSKQYFITDPRYTEQASNECPSYEIVNWRTPGNTIGKTVGHLGECENIKTIAFEEDYLTFAFYESIRNSVKAEMIPTSNVTEEFRSVKTKEEEGYLRAACEIASRAFEKIVKDIRVGVTEKELASRLSHYMVMEGADTKPYGGILISGARTSLLHGIPSSKSIEYGDLVLMDYGCQYNGYLSDMTRTVVVGKASEEQKKVYDLCRQMTEDVEAVIKPGVTGIECYEASLKAIKDTPYLKYNYGGIGHGIGLFVHELPFIGSNSTAVLQKGNIMTVEPGIYIPGWGGIRIEDQGLITEQGYENLISATHDLIEI</sequence>
<dbReference type="Gene3D" id="3.40.350.10">
    <property type="entry name" value="Creatinase/prolidase N-terminal domain"/>
    <property type="match status" value="1"/>
</dbReference>
<keyword evidence="4" id="KW-1185">Reference proteome</keyword>
<feature type="domain" description="Peptidase M24" evidence="1">
    <location>
        <begin position="139"/>
        <end position="340"/>
    </location>
</feature>